<dbReference type="OrthoDB" id="285993at2"/>
<reference evidence="1 2" key="1">
    <citation type="submission" date="2017-10" db="EMBL/GenBank/DDBJ databases">
        <title>Genomics of the genus Arcobacter.</title>
        <authorList>
            <person name="Perez-Cataluna A."/>
            <person name="Figueras M.J."/>
        </authorList>
    </citation>
    <scope>NUCLEOTIDE SEQUENCE [LARGE SCALE GENOMIC DNA]</scope>
    <source>
        <strain evidence="1 2">CECT 8987</strain>
    </source>
</reference>
<dbReference type="InterPro" id="IPR036583">
    <property type="entry name" value="23S_rRNA_IVS_sf"/>
</dbReference>
<comment type="caution">
    <text evidence="1">The sequence shown here is derived from an EMBL/GenBank/DDBJ whole genome shotgun (WGS) entry which is preliminary data.</text>
</comment>
<organism evidence="1 2">
    <name type="scientific">Candidatus Marinarcus aquaticus</name>
    <dbReference type="NCBI Taxonomy" id="2044504"/>
    <lineage>
        <taxon>Bacteria</taxon>
        <taxon>Pseudomonadati</taxon>
        <taxon>Campylobacterota</taxon>
        <taxon>Epsilonproteobacteria</taxon>
        <taxon>Campylobacterales</taxon>
        <taxon>Arcobacteraceae</taxon>
        <taxon>Candidatus Marinarcus</taxon>
    </lineage>
</organism>
<dbReference type="PANTHER" id="PTHR38471:SF2">
    <property type="entry name" value="FOUR HELIX BUNDLE PROTEIN"/>
    <property type="match status" value="1"/>
</dbReference>
<dbReference type="Proteomes" id="UP000290657">
    <property type="component" value="Unassembled WGS sequence"/>
</dbReference>
<dbReference type="AlphaFoldDB" id="A0A4Q0XT00"/>
<evidence type="ECO:0000313" key="1">
    <source>
        <dbReference type="EMBL" id="RXJ60687.1"/>
    </source>
</evidence>
<proteinExistence type="predicted"/>
<dbReference type="NCBIfam" id="TIGR02436">
    <property type="entry name" value="four helix bundle protein"/>
    <property type="match status" value="1"/>
</dbReference>
<dbReference type="Gene3D" id="1.20.1440.60">
    <property type="entry name" value="23S rRNA-intervening sequence"/>
    <property type="match status" value="1"/>
</dbReference>
<gene>
    <name evidence="1" type="ORF">CRV04_01355</name>
</gene>
<dbReference type="RefSeq" id="WP_128994821.1">
    <property type="nucleotide sequence ID" value="NZ_PDKN01000001.1"/>
</dbReference>
<dbReference type="SUPFAM" id="SSF158446">
    <property type="entry name" value="IVS-encoded protein-like"/>
    <property type="match status" value="1"/>
</dbReference>
<dbReference type="Pfam" id="PF05635">
    <property type="entry name" value="23S_rRNA_IVP"/>
    <property type="match status" value="1"/>
</dbReference>
<dbReference type="EMBL" id="PDKN01000001">
    <property type="protein sequence ID" value="RXJ60687.1"/>
    <property type="molecule type" value="Genomic_DNA"/>
</dbReference>
<protein>
    <submittedName>
        <fullName evidence="1">Four helix bundle protein</fullName>
    </submittedName>
</protein>
<dbReference type="PANTHER" id="PTHR38471">
    <property type="entry name" value="FOUR HELIX BUNDLE PROTEIN"/>
    <property type="match status" value="1"/>
</dbReference>
<name>A0A4Q0XT00_9BACT</name>
<dbReference type="InterPro" id="IPR012657">
    <property type="entry name" value="23S_rRNA-intervening_sequence"/>
</dbReference>
<accession>A0A4Q0XT00</accession>
<sequence>MNSDNILEVKSYAFALRIVKLSRYLQDEQKETILSKQILRSGTAVGALISESVYAQSKPDFISKLHIAIKEANETQYWLNLLKDSDYITVKMFESIEPDIIELLKLLTTSLKTAKENNV</sequence>
<dbReference type="PIRSF" id="PIRSF035652">
    <property type="entry name" value="CHP02436"/>
    <property type="match status" value="1"/>
</dbReference>
<evidence type="ECO:0000313" key="2">
    <source>
        <dbReference type="Proteomes" id="UP000290657"/>
    </source>
</evidence>
<keyword evidence="2" id="KW-1185">Reference proteome</keyword>